<dbReference type="Pfam" id="PF05470">
    <property type="entry name" value="eIF-3c_N"/>
    <property type="match status" value="1"/>
</dbReference>
<feature type="compositionally biased region" description="Basic and acidic residues" evidence="4">
    <location>
        <begin position="19"/>
        <end position="34"/>
    </location>
</feature>
<dbReference type="InterPro" id="IPR000717">
    <property type="entry name" value="PCI_dom"/>
</dbReference>
<dbReference type="InterPro" id="IPR008905">
    <property type="entry name" value="EIF3C_N_dom"/>
</dbReference>
<feature type="compositionally biased region" description="Basic and acidic residues" evidence="4">
    <location>
        <begin position="111"/>
        <end position="123"/>
    </location>
</feature>
<dbReference type="PANTHER" id="PTHR13937:SF0">
    <property type="entry name" value="EUKARYOTIC TRANSLATION INITIATION FACTOR 3 SUBUNIT C-RELATED"/>
    <property type="match status" value="1"/>
</dbReference>
<dbReference type="EMBL" id="JARBJD010000099">
    <property type="protein sequence ID" value="KAK2952771.1"/>
    <property type="molecule type" value="Genomic_DNA"/>
</dbReference>
<keyword evidence="3" id="KW-0648">Protein biosynthesis</keyword>
<evidence type="ECO:0000256" key="3">
    <source>
        <dbReference type="ARBA" id="ARBA00022917"/>
    </source>
</evidence>
<feature type="region of interest" description="Disordered" evidence="4">
    <location>
        <begin position="1"/>
        <end position="123"/>
    </location>
</feature>
<feature type="domain" description="PCI" evidence="5">
    <location>
        <begin position="770"/>
        <end position="966"/>
    </location>
</feature>
<comment type="caution">
    <text evidence="6">The sequence shown here is derived from an EMBL/GenBank/DDBJ whole genome shotgun (WGS) entry which is preliminary data.</text>
</comment>
<reference evidence="6 7" key="1">
    <citation type="journal article" date="2022" name="bioRxiv">
        <title>Genomics of Preaxostyla Flagellates Illuminates Evolutionary Transitions and the Path Towards Mitochondrial Loss.</title>
        <authorList>
            <person name="Novak L.V.F."/>
            <person name="Treitli S.C."/>
            <person name="Pyrih J."/>
            <person name="Halakuc P."/>
            <person name="Pipaliya S.V."/>
            <person name="Vacek V."/>
            <person name="Brzon O."/>
            <person name="Soukal P."/>
            <person name="Eme L."/>
            <person name="Dacks J.B."/>
            <person name="Karnkowska A."/>
            <person name="Elias M."/>
            <person name="Hampl V."/>
        </authorList>
    </citation>
    <scope>NUCLEOTIDE SEQUENCE [LARGE SCALE GENOMIC DNA]</scope>
    <source>
        <strain evidence="6">NAU3</strain>
        <tissue evidence="6">Gut</tissue>
    </source>
</reference>
<keyword evidence="7" id="KW-1185">Reference proteome</keyword>
<accession>A0ABQ9XL62</accession>
<evidence type="ECO:0000256" key="4">
    <source>
        <dbReference type="SAM" id="MobiDB-lite"/>
    </source>
</evidence>
<feature type="compositionally biased region" description="Acidic residues" evidence="4">
    <location>
        <begin position="8"/>
        <end position="18"/>
    </location>
</feature>
<evidence type="ECO:0000256" key="1">
    <source>
        <dbReference type="ARBA" id="ARBA00022490"/>
    </source>
</evidence>
<dbReference type="Proteomes" id="UP001281761">
    <property type="component" value="Unassembled WGS sequence"/>
</dbReference>
<organism evidence="6 7">
    <name type="scientific">Blattamonas nauphoetae</name>
    <dbReference type="NCBI Taxonomy" id="2049346"/>
    <lineage>
        <taxon>Eukaryota</taxon>
        <taxon>Metamonada</taxon>
        <taxon>Preaxostyla</taxon>
        <taxon>Oxymonadida</taxon>
        <taxon>Blattamonas</taxon>
    </lineage>
</organism>
<keyword evidence="2" id="KW-0396">Initiation factor</keyword>
<evidence type="ECO:0000259" key="5">
    <source>
        <dbReference type="PROSITE" id="PS50250"/>
    </source>
</evidence>
<evidence type="ECO:0000313" key="6">
    <source>
        <dbReference type="EMBL" id="KAK2952771.1"/>
    </source>
</evidence>
<sequence>MPPKRSDDEADSFDEPDSQDERDSFDSMSDSRSDDMDESEDSSWDSFDDTSPDDDEEPSEKDEEVPKQTASGSTRPWWMLPPEVIEENRRKKEQQANAAQQSATQHATTQDSRRPKAETQKTEKVVAEMEVAKVVELPKVVSDTEIETNMMKILHQRGKTRNEELPTLICQMKDLLAYTRIPNQRLKTMEEKMPQDKVLEIKKPVLRAQILSHAIAWELDYTLEGGLGSLITVDEQSPGNFPTKDPNISVLNESKIIDPQSYRICMNDLKNMLSLFGTSSPYGLLLNDGESLTFAESSQYNSIFTANSADDLIVNAVSLRTDASKQGDSDEKKESKIVSIPLCTILRRVNYALHILLLGTDINSARFPDRLEDIDNLLKTLANCKSLFLEYAQKEKAFNKNTENTVAERVQRGLASCVSLLMLEHLYYRPASTQLGQILPSQTLKEEKHSSLEELVRAYQAEISKYGLTDTNLDAPSANEKTVSEMKSIALLCLNYFLANNNKAEEARTNLLSSQLHTKLTSSQSHNLSTIVAPEEAGRATHTSSLFVPILFNRLVAQFGIHFFKQGQILQAYLSVFNLCLTGRGKELLGETVSNVSGRYIQSIIQHINSQMSGPGSIIYPNIPLLTMGQRRFLIQNGMNKTVLDQLIPVSFSSPQSQSGSEGISVDALRSFVNHLSQLNAAREPTFLEKQRMVPAHTQVGYEQIESIFYFCCVCLEMPVLASQHKSIEDALNDTYHSLNLSTMVGNTFGSSQTVNANSIAIHQLTLQMNQIQTSIQYISLCSPHSQQEHLIRHILSQQQRFYTLTKGYTSLPRSSAYNQSPFSFTSAVHYNLQYLPSTPCETSRDYLFSAGQALFNGDWEEALRAIEKTGGWTTVMGKDTTGELKKTVVRILKEAALKIFVNQASRLYSELAVDFAASVINRSGPPTDDEIEFVRTTVKSMILGKEVNATLDLKEEFISFASEPHQPLSQQLGVLADRLVKEIEGTYRLNSYKYNIDGIALAPNPRN</sequence>
<dbReference type="PANTHER" id="PTHR13937">
    <property type="entry name" value="EUKARYOTIC TRANSLATION INITATION FACTOR 3, SUBUNIT 8 EIF3S8 -RELATED"/>
    <property type="match status" value="1"/>
</dbReference>
<evidence type="ECO:0000256" key="2">
    <source>
        <dbReference type="ARBA" id="ARBA00022540"/>
    </source>
</evidence>
<evidence type="ECO:0000313" key="7">
    <source>
        <dbReference type="Proteomes" id="UP001281761"/>
    </source>
</evidence>
<keyword evidence="1" id="KW-0963">Cytoplasm</keyword>
<feature type="compositionally biased region" description="Low complexity" evidence="4">
    <location>
        <begin position="95"/>
        <end position="110"/>
    </location>
</feature>
<feature type="compositionally biased region" description="Acidic residues" evidence="4">
    <location>
        <begin position="35"/>
        <end position="63"/>
    </location>
</feature>
<name>A0ABQ9XL62_9EUKA</name>
<dbReference type="PROSITE" id="PS50250">
    <property type="entry name" value="PCI"/>
    <property type="match status" value="1"/>
</dbReference>
<proteinExistence type="predicted"/>
<gene>
    <name evidence="6" type="ORF">BLNAU_12239</name>
</gene>
<protein>
    <recommendedName>
        <fullName evidence="5">PCI domain-containing protein</fullName>
    </recommendedName>
</protein>
<dbReference type="InterPro" id="IPR027516">
    <property type="entry name" value="EIF3C"/>
</dbReference>